<keyword evidence="1" id="KW-0175">Coiled coil</keyword>
<feature type="coiled-coil region" evidence="1">
    <location>
        <begin position="40"/>
        <end position="79"/>
    </location>
</feature>
<evidence type="ECO:0000256" key="1">
    <source>
        <dbReference type="SAM" id="Coils"/>
    </source>
</evidence>
<reference evidence="3" key="1">
    <citation type="submission" date="2020-10" db="EMBL/GenBank/DDBJ databases">
        <title>Connecting structure to function with the recovery of over 1000 high-quality activated sludge metagenome-assembled genomes encoding full-length rRNA genes using long-read sequencing.</title>
        <authorList>
            <person name="Singleton C.M."/>
            <person name="Petriglieri F."/>
            <person name="Kristensen J.M."/>
            <person name="Kirkegaard R.H."/>
            <person name="Michaelsen T.Y."/>
            <person name="Andersen M.H."/>
            <person name="Karst S.M."/>
            <person name="Dueholm M.S."/>
            <person name="Nielsen P.H."/>
            <person name="Albertsen M."/>
        </authorList>
    </citation>
    <scope>NUCLEOTIDE SEQUENCE</scope>
    <source>
        <strain evidence="3">Bjer_18-Q3-R1-45_BAT3C.347</strain>
    </source>
</reference>
<name>A0A9D7E2A6_9PROT</name>
<protein>
    <submittedName>
        <fullName evidence="3">Uncharacterized protein</fullName>
    </submittedName>
</protein>
<sequence>MSADLVFRHIRWALLAMLLMVAAGAGAVYYADQFHARTLATQASARAAQVEAQNKLARARDEEQELRATTARFNELAQRGVIGDEARLDWVDLIRRIREARKLYELQYEIAPQQPLDAGTAGSPYRFMQSPMRLTMQLLHEEDLTGFLDDLAAQAPAYLRTRRCAVDRLPQPAEPPAGAAPQLRAECELDWITIHKAAPASGAES</sequence>
<gene>
    <name evidence="3" type="ORF">IPH26_20320</name>
</gene>
<comment type="caution">
    <text evidence="3">The sequence shown here is derived from an EMBL/GenBank/DDBJ whole genome shotgun (WGS) entry which is preliminary data.</text>
</comment>
<keyword evidence="2" id="KW-1133">Transmembrane helix</keyword>
<evidence type="ECO:0000256" key="2">
    <source>
        <dbReference type="SAM" id="Phobius"/>
    </source>
</evidence>
<keyword evidence="2" id="KW-0472">Membrane</keyword>
<feature type="transmembrane region" description="Helical" evidence="2">
    <location>
        <begin position="12"/>
        <end position="31"/>
    </location>
</feature>
<dbReference type="EMBL" id="JADJEV010000005">
    <property type="protein sequence ID" value="MBK6975181.1"/>
    <property type="molecule type" value="Genomic_DNA"/>
</dbReference>
<keyword evidence="2" id="KW-0812">Transmembrane</keyword>
<organism evidence="3 4">
    <name type="scientific">Candidatus Methylophosphatis roskildensis</name>
    <dbReference type="NCBI Taxonomy" id="2899263"/>
    <lineage>
        <taxon>Bacteria</taxon>
        <taxon>Pseudomonadati</taxon>
        <taxon>Pseudomonadota</taxon>
        <taxon>Betaproteobacteria</taxon>
        <taxon>Nitrosomonadales</taxon>
        <taxon>Sterolibacteriaceae</taxon>
        <taxon>Candidatus Methylophosphatis</taxon>
    </lineage>
</organism>
<evidence type="ECO:0000313" key="4">
    <source>
        <dbReference type="Proteomes" id="UP000807785"/>
    </source>
</evidence>
<accession>A0A9D7E2A6</accession>
<evidence type="ECO:0000313" key="3">
    <source>
        <dbReference type="EMBL" id="MBK6975181.1"/>
    </source>
</evidence>
<dbReference type="Proteomes" id="UP000807785">
    <property type="component" value="Unassembled WGS sequence"/>
</dbReference>
<dbReference type="AlphaFoldDB" id="A0A9D7E2A6"/>
<proteinExistence type="predicted"/>